<name>L8JP84_9BACT</name>
<reference evidence="3 4" key="1">
    <citation type="submission" date="2012-12" db="EMBL/GenBank/DDBJ databases">
        <title>Genome assembly of Fulvivirga imtechensis AK7.</title>
        <authorList>
            <person name="Nupur N."/>
            <person name="Khatri I."/>
            <person name="Kumar R."/>
            <person name="Subramanian S."/>
            <person name="Pinnaka A."/>
        </authorList>
    </citation>
    <scope>NUCLEOTIDE SEQUENCE [LARGE SCALE GENOMIC DNA]</scope>
    <source>
        <strain evidence="3 4">AK7</strain>
    </source>
</reference>
<keyword evidence="4" id="KW-1185">Reference proteome</keyword>
<dbReference type="EMBL" id="AMZN01000061">
    <property type="protein sequence ID" value="ELR70018.1"/>
    <property type="molecule type" value="Genomic_DNA"/>
</dbReference>
<dbReference type="InterPro" id="IPR013538">
    <property type="entry name" value="ASHA1/2-like_C"/>
</dbReference>
<feature type="domain" description="Activator of Hsp90 ATPase homologue 1/2-like C-terminal" evidence="2">
    <location>
        <begin position="23"/>
        <end position="131"/>
    </location>
</feature>
<dbReference type="Proteomes" id="UP000011135">
    <property type="component" value="Unassembled WGS sequence"/>
</dbReference>
<comment type="similarity">
    <text evidence="1">Belongs to the AHA1 family.</text>
</comment>
<dbReference type="AlphaFoldDB" id="L8JP84"/>
<evidence type="ECO:0000313" key="3">
    <source>
        <dbReference type="EMBL" id="ELR70018.1"/>
    </source>
</evidence>
<comment type="caution">
    <text evidence="3">The sequence shown here is derived from an EMBL/GenBank/DDBJ whole genome shotgun (WGS) entry which is preliminary data.</text>
</comment>
<dbReference type="OrthoDB" id="4549061at2"/>
<dbReference type="SUPFAM" id="SSF55961">
    <property type="entry name" value="Bet v1-like"/>
    <property type="match status" value="1"/>
</dbReference>
<organism evidence="3 4">
    <name type="scientific">Fulvivirga imtechensis AK7</name>
    <dbReference type="NCBI Taxonomy" id="1237149"/>
    <lineage>
        <taxon>Bacteria</taxon>
        <taxon>Pseudomonadati</taxon>
        <taxon>Bacteroidota</taxon>
        <taxon>Cytophagia</taxon>
        <taxon>Cytophagales</taxon>
        <taxon>Fulvivirgaceae</taxon>
        <taxon>Fulvivirga</taxon>
    </lineage>
</organism>
<evidence type="ECO:0000313" key="4">
    <source>
        <dbReference type="Proteomes" id="UP000011135"/>
    </source>
</evidence>
<dbReference type="Pfam" id="PF08327">
    <property type="entry name" value="AHSA1"/>
    <property type="match status" value="1"/>
</dbReference>
<dbReference type="eggNOG" id="COG3832">
    <property type="taxonomic scope" value="Bacteria"/>
</dbReference>
<gene>
    <name evidence="3" type="ORF">C900_04388</name>
</gene>
<dbReference type="RefSeq" id="WP_009581568.1">
    <property type="nucleotide sequence ID" value="NZ_AMZN01000061.1"/>
</dbReference>
<accession>L8JP84</accession>
<dbReference type="InterPro" id="IPR023393">
    <property type="entry name" value="START-like_dom_sf"/>
</dbReference>
<dbReference type="Gene3D" id="3.30.530.20">
    <property type="match status" value="1"/>
</dbReference>
<sequence length="139" mass="16305">MQKEVGLTKDVGYQFGLRKTFPVSVEQAWDFLFSDKGLKIWLGALDSELELNMQYKTTEGIEGLVRVIKPYSHVRMNWKKKNWKNMSTVQVRTIENNGKTTISFHQEKLLNAAQREEMKAYWNRKMNELSEKLTANSQE</sequence>
<protein>
    <recommendedName>
        <fullName evidence="2">Activator of Hsp90 ATPase homologue 1/2-like C-terminal domain-containing protein</fullName>
    </recommendedName>
</protein>
<evidence type="ECO:0000259" key="2">
    <source>
        <dbReference type="Pfam" id="PF08327"/>
    </source>
</evidence>
<evidence type="ECO:0000256" key="1">
    <source>
        <dbReference type="ARBA" id="ARBA00006817"/>
    </source>
</evidence>
<proteinExistence type="inferred from homology"/>